<gene>
    <name evidence="3" type="ORF">EHS24_006124</name>
</gene>
<dbReference type="OrthoDB" id="428577at2759"/>
<dbReference type="GO" id="GO:0006511">
    <property type="term" value="P:ubiquitin-dependent protein catabolic process"/>
    <property type="evidence" value="ECO:0007669"/>
    <property type="project" value="TreeGrafter"/>
</dbReference>
<sequence length="294" mass="30548">MDTPLAGERIAEEKAYTKRYIDSLANRNIEYPTDYAPPLASRPRKIPAVDAPVSAPPDMDVEEATPQDAAVALTVKSLKPALTINVSAHLSDSVADLKALVAAQAGAPPADAQRLLLKGKALADAKLLKEYDLADGAVVHLMIKPGAIASPPAPAPAPAAPVAVDAAAAAADVAPPPSSLSATPVSRHGHQRTPSLTITTPQEGASPTEVPSEYAFTSNSELASPVSSRAFHETASNPEFWTKVFQLCESEFAHEDDARTVFDTFLVAMKGRLSASESAKIRDVVGVAGMGGGT</sequence>
<feature type="region of interest" description="Disordered" evidence="1">
    <location>
        <begin position="175"/>
        <end position="211"/>
    </location>
</feature>
<name>A0A427Y0M9_9TREE</name>
<dbReference type="PANTHER" id="PTHR10677:SF3">
    <property type="entry name" value="FI07626P-RELATED"/>
    <property type="match status" value="1"/>
</dbReference>
<dbReference type="GeneID" id="39590667"/>
<feature type="compositionally biased region" description="Polar residues" evidence="1">
    <location>
        <begin position="192"/>
        <end position="205"/>
    </location>
</feature>
<protein>
    <recommendedName>
        <fullName evidence="2">Ubiquitin-like domain-containing protein</fullName>
    </recommendedName>
</protein>
<dbReference type="Proteomes" id="UP000279236">
    <property type="component" value="Unassembled WGS sequence"/>
</dbReference>
<dbReference type="SUPFAM" id="SSF54236">
    <property type="entry name" value="Ubiquitin-like"/>
    <property type="match status" value="1"/>
</dbReference>
<evidence type="ECO:0000313" key="4">
    <source>
        <dbReference type="Proteomes" id="UP000279236"/>
    </source>
</evidence>
<keyword evidence="4" id="KW-1185">Reference proteome</keyword>
<dbReference type="STRING" id="105984.A0A427Y0M9"/>
<organism evidence="3 4">
    <name type="scientific">Apiotrichum porosum</name>
    <dbReference type="NCBI Taxonomy" id="105984"/>
    <lineage>
        <taxon>Eukaryota</taxon>
        <taxon>Fungi</taxon>
        <taxon>Dikarya</taxon>
        <taxon>Basidiomycota</taxon>
        <taxon>Agaricomycotina</taxon>
        <taxon>Tremellomycetes</taxon>
        <taxon>Trichosporonales</taxon>
        <taxon>Trichosporonaceae</taxon>
        <taxon>Apiotrichum</taxon>
    </lineage>
</organism>
<dbReference type="GO" id="GO:0005829">
    <property type="term" value="C:cytosol"/>
    <property type="evidence" value="ECO:0007669"/>
    <property type="project" value="TreeGrafter"/>
</dbReference>
<dbReference type="RefSeq" id="XP_028478048.1">
    <property type="nucleotide sequence ID" value="XM_028621596.1"/>
</dbReference>
<dbReference type="Pfam" id="PF00240">
    <property type="entry name" value="ubiquitin"/>
    <property type="match status" value="1"/>
</dbReference>
<evidence type="ECO:0000256" key="1">
    <source>
        <dbReference type="SAM" id="MobiDB-lite"/>
    </source>
</evidence>
<dbReference type="InterPro" id="IPR015496">
    <property type="entry name" value="Ubiquilin"/>
</dbReference>
<dbReference type="CDD" id="cd17039">
    <property type="entry name" value="Ubl_ubiquitin_like"/>
    <property type="match status" value="1"/>
</dbReference>
<dbReference type="AlphaFoldDB" id="A0A427Y0M9"/>
<evidence type="ECO:0000259" key="2">
    <source>
        <dbReference type="PROSITE" id="PS50053"/>
    </source>
</evidence>
<dbReference type="GO" id="GO:0031593">
    <property type="term" value="F:polyubiquitin modification-dependent protein binding"/>
    <property type="evidence" value="ECO:0007669"/>
    <property type="project" value="TreeGrafter"/>
</dbReference>
<comment type="caution">
    <text evidence="3">The sequence shown here is derived from an EMBL/GenBank/DDBJ whole genome shotgun (WGS) entry which is preliminary data.</text>
</comment>
<feature type="domain" description="Ubiquitin-like" evidence="2">
    <location>
        <begin position="71"/>
        <end position="144"/>
    </location>
</feature>
<reference evidence="3 4" key="1">
    <citation type="submission" date="2018-11" db="EMBL/GenBank/DDBJ databases">
        <title>Genome sequence of Apiotrichum porosum DSM 27194.</title>
        <authorList>
            <person name="Aliyu H."/>
            <person name="Gorte O."/>
            <person name="Ochsenreither K."/>
        </authorList>
    </citation>
    <scope>NUCLEOTIDE SEQUENCE [LARGE SCALE GENOMIC DNA]</scope>
    <source>
        <strain evidence="3 4">DSM 27194</strain>
    </source>
</reference>
<dbReference type="InterPro" id="IPR029071">
    <property type="entry name" value="Ubiquitin-like_domsf"/>
</dbReference>
<dbReference type="SMART" id="SM00213">
    <property type="entry name" value="UBQ"/>
    <property type="match status" value="1"/>
</dbReference>
<dbReference type="InterPro" id="IPR000626">
    <property type="entry name" value="Ubiquitin-like_dom"/>
</dbReference>
<evidence type="ECO:0000313" key="3">
    <source>
        <dbReference type="EMBL" id="RSH84600.1"/>
    </source>
</evidence>
<dbReference type="EMBL" id="RSCE01000003">
    <property type="protein sequence ID" value="RSH84600.1"/>
    <property type="molecule type" value="Genomic_DNA"/>
</dbReference>
<accession>A0A427Y0M9</accession>
<proteinExistence type="predicted"/>
<dbReference type="PROSITE" id="PS50053">
    <property type="entry name" value="UBIQUITIN_2"/>
    <property type="match status" value="1"/>
</dbReference>
<dbReference type="Gene3D" id="3.10.20.90">
    <property type="entry name" value="Phosphatidylinositol 3-kinase Catalytic Subunit, Chain A, domain 1"/>
    <property type="match status" value="1"/>
</dbReference>
<dbReference type="PANTHER" id="PTHR10677">
    <property type="entry name" value="UBIQUILIN"/>
    <property type="match status" value="1"/>
</dbReference>